<feature type="compositionally biased region" description="Basic and acidic residues" evidence="5">
    <location>
        <begin position="630"/>
        <end position="641"/>
    </location>
</feature>
<comment type="subunit">
    <text evidence="4">Component of the NOP7 complex, composed of ERB1, NOP7 and YTM1. Within the NOP7 complex ERB1 appears to interact directly with NOP7 and YTM1. The NOP7 complex also associates with the 66S pre-ribosome.</text>
</comment>
<dbReference type="FunFam" id="3.40.50.10190:FF:000073">
    <property type="entry name" value="Pescadillo homolog"/>
    <property type="match status" value="1"/>
</dbReference>
<feature type="compositionally biased region" description="Basic residues" evidence="5">
    <location>
        <begin position="675"/>
        <end position="693"/>
    </location>
</feature>
<reference evidence="7 8" key="1">
    <citation type="journal article" date="2018" name="Mol. Biol. Evol.">
        <title>Broad Genomic Sampling Reveals a Smut Pathogenic Ancestry of the Fungal Clade Ustilaginomycotina.</title>
        <authorList>
            <person name="Kijpornyongpan T."/>
            <person name="Mondo S.J."/>
            <person name="Barry K."/>
            <person name="Sandor L."/>
            <person name="Lee J."/>
            <person name="Lipzen A."/>
            <person name="Pangilinan J."/>
            <person name="LaButti K."/>
            <person name="Hainaut M."/>
            <person name="Henrissat B."/>
            <person name="Grigoriev I.V."/>
            <person name="Spatafora J.W."/>
            <person name="Aime M.C."/>
        </authorList>
    </citation>
    <scope>NUCLEOTIDE SEQUENCE [LARGE SCALE GENOMIC DNA]</scope>
    <source>
        <strain evidence="7 8">MCA 3645</strain>
    </source>
</reference>
<keyword evidence="1 4" id="KW-0690">Ribosome biogenesis</keyword>
<feature type="compositionally biased region" description="Low complexity" evidence="5">
    <location>
        <begin position="278"/>
        <end position="299"/>
    </location>
</feature>
<comment type="subcellular location">
    <subcellularLocation>
        <location evidence="4">Nucleus</location>
        <location evidence="4">Nucleolus</location>
    </subcellularLocation>
    <subcellularLocation>
        <location evidence="4">Nucleus</location>
        <location evidence="4">Nucleoplasm</location>
    </subcellularLocation>
</comment>
<evidence type="ECO:0000256" key="4">
    <source>
        <dbReference type="HAMAP-Rule" id="MF_03028"/>
    </source>
</evidence>
<dbReference type="GO" id="GO:0030687">
    <property type="term" value="C:preribosome, large subunit precursor"/>
    <property type="evidence" value="ECO:0007669"/>
    <property type="project" value="UniProtKB-UniRule"/>
</dbReference>
<dbReference type="InterPro" id="IPR001357">
    <property type="entry name" value="BRCT_dom"/>
</dbReference>
<dbReference type="Gene3D" id="3.40.50.10190">
    <property type="entry name" value="BRCT domain"/>
    <property type="match status" value="1"/>
</dbReference>
<dbReference type="PROSITE" id="PS50172">
    <property type="entry name" value="BRCT"/>
    <property type="match status" value="1"/>
</dbReference>
<feature type="region of interest" description="Disordered" evidence="5">
    <location>
        <begin position="521"/>
        <end position="568"/>
    </location>
</feature>
<feature type="compositionally biased region" description="Polar residues" evidence="5">
    <location>
        <begin position="330"/>
        <end position="340"/>
    </location>
</feature>
<dbReference type="InParanoid" id="A0A317XH19"/>
<dbReference type="HAMAP" id="MF_03028">
    <property type="entry name" value="Pescadillo"/>
    <property type="match status" value="1"/>
</dbReference>
<name>A0A317XH19_9BASI</name>
<evidence type="ECO:0000259" key="6">
    <source>
        <dbReference type="PROSITE" id="PS50172"/>
    </source>
</evidence>
<proteinExistence type="inferred from homology"/>
<feature type="region of interest" description="Disordered" evidence="5">
    <location>
        <begin position="320"/>
        <end position="344"/>
    </location>
</feature>
<accession>A0A317XH19</accession>
<dbReference type="GO" id="GO:0000466">
    <property type="term" value="P:maturation of 5.8S rRNA from tricistronic rRNA transcript (SSU-rRNA, 5.8S rRNA, LSU-rRNA)"/>
    <property type="evidence" value="ECO:0007669"/>
    <property type="project" value="UniProtKB-UniRule"/>
</dbReference>
<dbReference type="PANTHER" id="PTHR12221">
    <property type="entry name" value="PESCADILLO - RELATED"/>
    <property type="match status" value="1"/>
</dbReference>
<feature type="compositionally biased region" description="Basic and acidic residues" evidence="5">
    <location>
        <begin position="662"/>
        <end position="674"/>
    </location>
</feature>
<evidence type="ECO:0000256" key="5">
    <source>
        <dbReference type="SAM" id="MobiDB-lite"/>
    </source>
</evidence>
<dbReference type="GO" id="GO:0003723">
    <property type="term" value="F:RNA binding"/>
    <property type="evidence" value="ECO:0007669"/>
    <property type="project" value="TreeGrafter"/>
</dbReference>
<keyword evidence="3 4" id="KW-0539">Nucleus</keyword>
<comment type="similarity">
    <text evidence="4">Belongs to the pescadillo family.</text>
</comment>
<comment type="function">
    <text evidence="4">Component of the NOP7 complex, which is required for maturation of the 25S and 5.8S ribosomal RNAs and formation of the 60S ribosome.</text>
</comment>
<dbReference type="SUPFAM" id="SSF52113">
    <property type="entry name" value="BRCT domain"/>
    <property type="match status" value="1"/>
</dbReference>
<dbReference type="GO" id="GO:0005654">
    <property type="term" value="C:nucleoplasm"/>
    <property type="evidence" value="ECO:0007669"/>
    <property type="project" value="UniProtKB-SubCell"/>
</dbReference>
<feature type="compositionally biased region" description="Acidic residues" evidence="5">
    <location>
        <begin position="536"/>
        <end position="560"/>
    </location>
</feature>
<dbReference type="OrthoDB" id="10264910at2759"/>
<organism evidence="7 8">
    <name type="scientific">Testicularia cyperi</name>
    <dbReference type="NCBI Taxonomy" id="1882483"/>
    <lineage>
        <taxon>Eukaryota</taxon>
        <taxon>Fungi</taxon>
        <taxon>Dikarya</taxon>
        <taxon>Basidiomycota</taxon>
        <taxon>Ustilaginomycotina</taxon>
        <taxon>Ustilaginomycetes</taxon>
        <taxon>Ustilaginales</taxon>
        <taxon>Anthracoideaceae</taxon>
        <taxon>Testicularia</taxon>
    </lineage>
</organism>
<protein>
    <recommendedName>
        <fullName evidence="4">Pescadillo homolog</fullName>
    </recommendedName>
    <alternativeName>
        <fullName evidence="4">Nucleolar protein 7 homolog</fullName>
    </alternativeName>
</protein>
<dbReference type="InterPro" id="IPR010613">
    <property type="entry name" value="PES"/>
</dbReference>
<evidence type="ECO:0000256" key="2">
    <source>
        <dbReference type="ARBA" id="ARBA00022552"/>
    </source>
</evidence>
<evidence type="ECO:0000256" key="1">
    <source>
        <dbReference type="ARBA" id="ARBA00022517"/>
    </source>
</evidence>
<feature type="region of interest" description="Disordered" evidence="5">
    <location>
        <begin position="613"/>
        <end position="693"/>
    </location>
</feature>
<evidence type="ECO:0000313" key="7">
    <source>
        <dbReference type="EMBL" id="PWY97569.1"/>
    </source>
</evidence>
<sequence>MAKIKQKGKAGAAKNYITRTQAVKRLQVTLADFRRLCILKGIFPRQPRNVKKANKGSTNPTTFFYAKDIAFLQHEPVLQSLREHKTFAKKLSRAIGRREWAAAKNLDESKPVYRLDHIVKERYPTFRDSLKDVDDALSLLTLFANLPATDRVSAEVIATCSRLCAEWQLYVMKTKALKKVFLSIKGIYFQAEVDGETITWLVPYLFTQHIPSDVDFRIMYTFLELYQTLLGFVLFKLYSDENLVYPPKFDASKDEQGAGFGALSLDPATAAVLRGENTDAAPSSSTSAAAGSSSTVTNANGKKVSARDVKKQIKAISKANLADDEEGEGATSQAAVPSTTAADNGAEAAAAMLEEEQEGEDKFVERASKTVEDEESKAHLTTFDEIQAASAASEGRAHGLFTPYVFYISRECPRAVIEFVLRSFGASPGRIGWDMVAGAGSAVDEDDPRITHHIIDRPVPAQGMKQYSGKRVFVQPQWIVDCANARKLLPSGPYGPGQTLPPHLSPFVDDAEEARRGGYVPDEARAQLGLDAKAGEEDEEDEDDEEMDAEEAEEDEEESSAVDTSKRPALAALLADPLDLKNAGLLDAAELEAEAAGGEDALDEVRSKHAAALKDAKKTDKKASAGINKKKTEEEEAREMSKMMLSNRQRKVYERLNQTTGRRAEEAAKLEQKKKAINRANKKQQGRVATKAK</sequence>
<dbReference type="GO" id="GO:0070545">
    <property type="term" value="C:PeBoW complex"/>
    <property type="evidence" value="ECO:0007669"/>
    <property type="project" value="TreeGrafter"/>
</dbReference>
<dbReference type="CDD" id="cd17709">
    <property type="entry name" value="BRCT_pescadillo_like"/>
    <property type="match status" value="1"/>
</dbReference>
<dbReference type="FunCoup" id="A0A317XH19">
    <property type="interactions" value="697"/>
</dbReference>
<dbReference type="Pfam" id="PF06732">
    <property type="entry name" value="Pescadillo_N"/>
    <property type="match status" value="1"/>
</dbReference>
<evidence type="ECO:0000313" key="8">
    <source>
        <dbReference type="Proteomes" id="UP000246740"/>
    </source>
</evidence>
<feature type="domain" description="BRCT" evidence="6">
    <location>
        <begin position="396"/>
        <end position="496"/>
    </location>
</feature>
<feature type="compositionally biased region" description="Basic and acidic residues" evidence="5">
    <location>
        <begin position="613"/>
        <end position="623"/>
    </location>
</feature>
<keyword evidence="2 4" id="KW-0698">rRNA processing</keyword>
<dbReference type="AlphaFoldDB" id="A0A317XH19"/>
<dbReference type="GO" id="GO:0043021">
    <property type="term" value="F:ribonucleoprotein complex binding"/>
    <property type="evidence" value="ECO:0007669"/>
    <property type="project" value="UniProtKB-UniRule"/>
</dbReference>
<feature type="region of interest" description="Disordered" evidence="5">
    <location>
        <begin position="277"/>
        <end position="303"/>
    </location>
</feature>
<dbReference type="PANTHER" id="PTHR12221:SF6">
    <property type="entry name" value="PESCADILLO HOMOLOG"/>
    <property type="match status" value="1"/>
</dbReference>
<dbReference type="STRING" id="1882483.A0A317XH19"/>
<keyword evidence="8" id="KW-1185">Reference proteome</keyword>
<evidence type="ECO:0000256" key="3">
    <source>
        <dbReference type="ARBA" id="ARBA00023242"/>
    </source>
</evidence>
<dbReference type="Proteomes" id="UP000246740">
    <property type="component" value="Unassembled WGS sequence"/>
</dbReference>
<dbReference type="InterPro" id="IPR036420">
    <property type="entry name" value="BRCT_dom_sf"/>
</dbReference>
<dbReference type="EMBL" id="KZ819205">
    <property type="protein sequence ID" value="PWY97569.1"/>
    <property type="molecule type" value="Genomic_DNA"/>
</dbReference>
<gene>
    <name evidence="4" type="primary">NOP7</name>
    <name evidence="7" type="ORF">BCV70DRAFT_202746</name>
</gene>
<dbReference type="GO" id="GO:0000463">
    <property type="term" value="P:maturation of LSU-rRNA from tricistronic rRNA transcript (SSU-rRNA, 5.8S rRNA, LSU-rRNA)"/>
    <property type="evidence" value="ECO:0007669"/>
    <property type="project" value="UniProtKB-UniRule"/>
</dbReference>